<sequence>MVKNRHWWWVYPDPESDLEAQIIWEVFNKKAPARIVTNWIRGNVVGG</sequence>
<accession>A0A1I5S794</accession>
<dbReference type="EMBL" id="FOXP01000005">
    <property type="protein sequence ID" value="SFP66574.1"/>
    <property type="molecule type" value="Genomic_DNA"/>
</dbReference>
<reference evidence="1 2" key="1">
    <citation type="submission" date="2016-10" db="EMBL/GenBank/DDBJ databases">
        <authorList>
            <person name="de Groot N.N."/>
        </authorList>
    </citation>
    <scope>NUCLEOTIDE SEQUENCE [LARGE SCALE GENOMIC DNA]</scope>
    <source>
        <strain evidence="1 2">CGMCC 1.9113</strain>
    </source>
</reference>
<dbReference type="AlphaFoldDB" id="A0A1I5S794"/>
<evidence type="ECO:0000313" key="2">
    <source>
        <dbReference type="Proteomes" id="UP000199586"/>
    </source>
</evidence>
<evidence type="ECO:0000313" key="1">
    <source>
        <dbReference type="EMBL" id="SFP66574.1"/>
    </source>
</evidence>
<keyword evidence="2" id="KW-1185">Reference proteome</keyword>
<dbReference type="Proteomes" id="UP000199586">
    <property type="component" value="Unassembled WGS sequence"/>
</dbReference>
<organism evidence="1 2">
    <name type="scientific">Sphingomonas rubra</name>
    <dbReference type="NCBI Taxonomy" id="634430"/>
    <lineage>
        <taxon>Bacteria</taxon>
        <taxon>Pseudomonadati</taxon>
        <taxon>Pseudomonadota</taxon>
        <taxon>Alphaproteobacteria</taxon>
        <taxon>Sphingomonadales</taxon>
        <taxon>Sphingomonadaceae</taxon>
        <taxon>Sphingomonas</taxon>
    </lineage>
</organism>
<name>A0A1I5S794_9SPHN</name>
<protein>
    <submittedName>
        <fullName evidence="1">Uncharacterized protein</fullName>
    </submittedName>
</protein>
<dbReference type="STRING" id="634430.SAMN04488241_10517"/>
<gene>
    <name evidence="1" type="ORF">SAMN04488241_10517</name>
</gene>
<proteinExistence type="predicted"/>